<keyword evidence="5 8" id="KW-0812">Transmembrane</keyword>
<evidence type="ECO:0000256" key="5">
    <source>
        <dbReference type="ARBA" id="ARBA00022692"/>
    </source>
</evidence>
<feature type="transmembrane region" description="Helical" evidence="8">
    <location>
        <begin position="150"/>
        <end position="172"/>
    </location>
</feature>
<keyword evidence="7 8" id="KW-0472">Membrane</keyword>
<evidence type="ECO:0000313" key="9">
    <source>
        <dbReference type="EMBL" id="KIS23286.1"/>
    </source>
</evidence>
<feature type="transmembrane region" description="Helical" evidence="8">
    <location>
        <begin position="279"/>
        <end position="304"/>
    </location>
</feature>
<keyword evidence="6 8" id="KW-1133">Transmembrane helix</keyword>
<evidence type="ECO:0000256" key="4">
    <source>
        <dbReference type="ARBA" id="ARBA00022475"/>
    </source>
</evidence>
<dbReference type="EMBL" id="JXSU01000007">
    <property type="protein sequence ID" value="KIS23286.1"/>
    <property type="molecule type" value="Genomic_DNA"/>
</dbReference>
<dbReference type="HOGENOM" id="CLU_013016_1_1_9"/>
<feature type="transmembrane region" description="Helical" evidence="8">
    <location>
        <begin position="201"/>
        <end position="221"/>
    </location>
</feature>
<dbReference type="Proteomes" id="UP000032250">
    <property type="component" value="Unassembled WGS sequence"/>
</dbReference>
<evidence type="ECO:0000256" key="3">
    <source>
        <dbReference type="ARBA" id="ARBA00022448"/>
    </source>
</evidence>
<evidence type="ECO:0000256" key="7">
    <source>
        <dbReference type="ARBA" id="ARBA00023136"/>
    </source>
</evidence>
<evidence type="ECO:0000313" key="10">
    <source>
        <dbReference type="Proteomes" id="UP000032250"/>
    </source>
</evidence>
<evidence type="ECO:0000256" key="2">
    <source>
        <dbReference type="ARBA" id="ARBA00007935"/>
    </source>
</evidence>
<evidence type="ECO:0000256" key="6">
    <source>
        <dbReference type="ARBA" id="ARBA00022989"/>
    </source>
</evidence>
<gene>
    <name evidence="9" type="ORF">N495_06685</name>
</gene>
<feature type="transmembrane region" description="Helical" evidence="8">
    <location>
        <begin position="310"/>
        <end position="328"/>
    </location>
</feature>
<dbReference type="GO" id="GO:0033214">
    <property type="term" value="P:siderophore-iron import into cell"/>
    <property type="evidence" value="ECO:0007669"/>
    <property type="project" value="TreeGrafter"/>
</dbReference>
<dbReference type="Pfam" id="PF01032">
    <property type="entry name" value="FecCD"/>
    <property type="match status" value="1"/>
</dbReference>
<accession>A0A0D1BWT1</accession>
<sequence>MVKYMKNMKNKTKIMMIILSFILLIVLAALTIGVGSTDIHVKDIVNIFLGKGNEINSSIVMDMRLPRIIIAIFVGASLSISGALLQSVMRNPLADPGITGVSSGASLVAIIVMIYFPQFYKILPLMAFLGAMLACIMVFALSWDNGLNSLRIILAGVAVNAIFLGATSLLSILNSDKIQGMLLWINGSLAYRGWNEVKYLVPYSILGIILSLFCIKGANLLALGDDVATNLGADVNKTRMFISLVAVFLAGISTSIVGIIGFLGLIIPHICRLVIGYDYKYLIPMSAILGAILLLLADTMARYIARPIELPVGVIMAMIGGPFFLFLLRRRKSDD</sequence>
<dbReference type="FunFam" id="1.10.3470.10:FF:000001">
    <property type="entry name" value="Vitamin B12 ABC transporter permease BtuC"/>
    <property type="match status" value="1"/>
</dbReference>
<dbReference type="InterPro" id="IPR000522">
    <property type="entry name" value="ABC_transptr_permease_BtuC"/>
</dbReference>
<name>A0A0D1BWT1_CLOBO</name>
<dbReference type="RefSeq" id="WP_043031776.1">
    <property type="nucleotide sequence ID" value="NZ_JXSU01000007.1"/>
</dbReference>
<dbReference type="OrthoDB" id="9792889at2"/>
<evidence type="ECO:0000256" key="8">
    <source>
        <dbReference type="SAM" id="Phobius"/>
    </source>
</evidence>
<dbReference type="GO" id="GO:0005886">
    <property type="term" value="C:plasma membrane"/>
    <property type="evidence" value="ECO:0007669"/>
    <property type="project" value="UniProtKB-SubCell"/>
</dbReference>
<comment type="similarity">
    <text evidence="2">Belongs to the binding-protein-dependent transport system permease family. FecCD subfamily.</text>
</comment>
<evidence type="ECO:0000256" key="1">
    <source>
        <dbReference type="ARBA" id="ARBA00004651"/>
    </source>
</evidence>
<dbReference type="SUPFAM" id="SSF81345">
    <property type="entry name" value="ABC transporter involved in vitamin B12 uptake, BtuC"/>
    <property type="match status" value="1"/>
</dbReference>
<feature type="transmembrane region" description="Helical" evidence="8">
    <location>
        <begin position="97"/>
        <end position="116"/>
    </location>
</feature>
<organism evidence="9 10">
    <name type="scientific">Clostridium botulinum B2 450</name>
    <dbReference type="NCBI Taxonomy" id="1379739"/>
    <lineage>
        <taxon>Bacteria</taxon>
        <taxon>Bacillati</taxon>
        <taxon>Bacillota</taxon>
        <taxon>Clostridia</taxon>
        <taxon>Eubacteriales</taxon>
        <taxon>Clostridiaceae</taxon>
        <taxon>Clostridium</taxon>
    </lineage>
</organism>
<dbReference type="PANTHER" id="PTHR30472:SF24">
    <property type="entry name" value="FERRIC ENTEROBACTIN TRANSPORT SYSTEM PERMEASE PROTEIN FEPG"/>
    <property type="match status" value="1"/>
</dbReference>
<dbReference type="PANTHER" id="PTHR30472">
    <property type="entry name" value="FERRIC ENTEROBACTIN TRANSPORT SYSTEM PERMEASE PROTEIN"/>
    <property type="match status" value="1"/>
</dbReference>
<keyword evidence="4" id="KW-1003">Cell membrane</keyword>
<dbReference type="GO" id="GO:0022857">
    <property type="term" value="F:transmembrane transporter activity"/>
    <property type="evidence" value="ECO:0007669"/>
    <property type="project" value="InterPro"/>
</dbReference>
<dbReference type="InterPro" id="IPR037294">
    <property type="entry name" value="ABC_BtuC-like"/>
</dbReference>
<reference evidence="9 10" key="1">
    <citation type="submission" date="2014-06" db="EMBL/GenBank/DDBJ databases">
        <title>Genome characterization of distinct group I Clostridium botulinum lineages.</title>
        <authorList>
            <person name="Giordani F."/>
            <person name="Anselmo A."/>
            <person name="Fillo S."/>
            <person name="Palozzi A.M."/>
            <person name="Fortunato A."/>
            <person name="Gentile B."/>
            <person name="Ciammaruconi A."/>
            <person name="Anniballi F."/>
            <person name="De Medici D."/>
            <person name="Lista F."/>
        </authorList>
    </citation>
    <scope>NUCLEOTIDE SEQUENCE [LARGE SCALE GENOMIC DNA]</scope>
    <source>
        <strain evidence="9 10">B2 450</strain>
    </source>
</reference>
<dbReference type="Gene3D" id="1.10.3470.10">
    <property type="entry name" value="ABC transporter involved in vitamin B12 uptake, BtuC"/>
    <property type="match status" value="1"/>
</dbReference>
<keyword evidence="3" id="KW-0813">Transport</keyword>
<comment type="caution">
    <text evidence="9">The sequence shown here is derived from an EMBL/GenBank/DDBJ whole genome shotgun (WGS) entry which is preliminary data.</text>
</comment>
<dbReference type="AlphaFoldDB" id="A0A0D1BWT1"/>
<dbReference type="CDD" id="cd06550">
    <property type="entry name" value="TM_ABC_iron-siderophores_like"/>
    <property type="match status" value="1"/>
</dbReference>
<feature type="transmembrane region" description="Helical" evidence="8">
    <location>
        <begin position="241"/>
        <end position="267"/>
    </location>
</feature>
<feature type="transmembrane region" description="Helical" evidence="8">
    <location>
        <begin position="65"/>
        <end position="85"/>
    </location>
</feature>
<proteinExistence type="inferred from homology"/>
<feature type="transmembrane region" description="Helical" evidence="8">
    <location>
        <begin position="122"/>
        <end position="143"/>
    </location>
</feature>
<protein>
    <submittedName>
        <fullName evidence="9">Iron ABC transporter permease</fullName>
    </submittedName>
</protein>
<dbReference type="PATRIC" id="fig|1379739.3.peg.1670"/>
<comment type="subcellular location">
    <subcellularLocation>
        <location evidence="1">Cell membrane</location>
        <topology evidence="1">Multi-pass membrane protein</topology>
    </subcellularLocation>
</comment>